<keyword evidence="1" id="KW-0732">Signal</keyword>
<dbReference type="InterPro" id="IPR001304">
    <property type="entry name" value="C-type_lectin-like"/>
</dbReference>
<sequence>MLFSLAILLFTSPAVTASTDLQANCTGPDRVYNSTSCYVLVKTLLREDAAKGKCNHYLGYSGHLFHIRNAAIQAVAKQLISTYSLYTDYVWTGLEPINSSTALTDKNNWGYYYRNGTFVLPAYQQPWQSGQPSGSNRAFFTPNGGVISTAAEAGTTFYMCEYEEALKQTVTDLEKKCANLTSSLFPWYVNDLCYTVHPENKNYTNAKVACNDLIGYNGHLVHIRTMSELWVVEALRSAAGVEYARVGMEQAASSNNLDQGWYLTTPTDQPVPTTFLPWATSGNVVGQRTIAIKAGYPKSFETLATATVSPFICQYASVTTTTTSTTAKTTTTTAGATSSTKMTTLKSECMSKAGSHYAYSSCYFLANISGTQADASDYCVTQGGQLASLFGEDLVSQLGSLFLQFSSVQAWIGLKYTGGKLKWMVDNAPHALFENIATPPTGSECYALVSDRSSPNEIENPRLSPMACSALLQQAICMKSDHIYSSYSVQGGKKVIEAESPESVTTEIDSSGCGARCSEIIGCVGFNFNPSDGSCIPTKVSPAMPSLIDGITSYTVQVESSWNFYERI</sequence>
<keyword evidence="3" id="KW-1185">Reference proteome</keyword>
<dbReference type="InterPro" id="IPR016186">
    <property type="entry name" value="C-type_lectin-like/link_sf"/>
</dbReference>
<dbReference type="PROSITE" id="PS50041">
    <property type="entry name" value="C_TYPE_LECTIN_2"/>
    <property type="match status" value="1"/>
</dbReference>
<evidence type="ECO:0000256" key="1">
    <source>
        <dbReference type="SAM" id="SignalP"/>
    </source>
</evidence>
<feature type="signal peptide" evidence="1">
    <location>
        <begin position="1"/>
        <end position="17"/>
    </location>
</feature>
<dbReference type="Gene3D" id="3.10.100.10">
    <property type="entry name" value="Mannose-Binding Protein A, subunit A"/>
    <property type="match status" value="3"/>
</dbReference>
<dbReference type="CDD" id="cd00037">
    <property type="entry name" value="CLECT"/>
    <property type="match status" value="2"/>
</dbReference>
<dbReference type="SMART" id="SM00034">
    <property type="entry name" value="CLECT"/>
    <property type="match status" value="3"/>
</dbReference>
<dbReference type="Proteomes" id="UP000887566">
    <property type="component" value="Unplaced"/>
</dbReference>
<name>A0A914UVU9_9BILA</name>
<evidence type="ECO:0000313" key="3">
    <source>
        <dbReference type="Proteomes" id="UP000887566"/>
    </source>
</evidence>
<dbReference type="AlphaFoldDB" id="A0A914UVU9"/>
<protein>
    <submittedName>
        <fullName evidence="4">C-type lectin domain-containing protein</fullName>
    </submittedName>
</protein>
<dbReference type="InterPro" id="IPR051004">
    <property type="entry name" value="DC-SIGN_domain-containing"/>
</dbReference>
<evidence type="ECO:0000313" key="4">
    <source>
        <dbReference type="WBParaSite" id="PSAMB.scaffold1255size33807.g11961.t1"/>
    </source>
</evidence>
<accession>A0A914UVU9</accession>
<dbReference type="WBParaSite" id="PSAMB.scaffold1255size33807.g11961.t1">
    <property type="protein sequence ID" value="PSAMB.scaffold1255size33807.g11961.t1"/>
    <property type="gene ID" value="PSAMB.scaffold1255size33807.g11961"/>
</dbReference>
<dbReference type="InterPro" id="IPR016187">
    <property type="entry name" value="CTDL_fold"/>
</dbReference>
<feature type="chain" id="PRO_5037801228" evidence="1">
    <location>
        <begin position="18"/>
        <end position="568"/>
    </location>
</feature>
<evidence type="ECO:0000259" key="2">
    <source>
        <dbReference type="PROSITE" id="PS50041"/>
    </source>
</evidence>
<organism evidence="3 4">
    <name type="scientific">Plectus sambesii</name>
    <dbReference type="NCBI Taxonomy" id="2011161"/>
    <lineage>
        <taxon>Eukaryota</taxon>
        <taxon>Metazoa</taxon>
        <taxon>Ecdysozoa</taxon>
        <taxon>Nematoda</taxon>
        <taxon>Chromadorea</taxon>
        <taxon>Plectida</taxon>
        <taxon>Plectina</taxon>
        <taxon>Plectoidea</taxon>
        <taxon>Plectidae</taxon>
        <taxon>Plectus</taxon>
    </lineage>
</organism>
<proteinExistence type="predicted"/>
<reference evidence="4" key="1">
    <citation type="submission" date="2022-11" db="UniProtKB">
        <authorList>
            <consortium name="WormBaseParasite"/>
        </authorList>
    </citation>
    <scope>IDENTIFICATION</scope>
</reference>
<feature type="domain" description="C-type lectin" evidence="2">
    <location>
        <begin position="358"/>
        <end position="469"/>
    </location>
</feature>
<dbReference type="PANTHER" id="PTHR22802">
    <property type="entry name" value="C-TYPE LECTIN SUPERFAMILY MEMBER"/>
    <property type="match status" value="1"/>
</dbReference>
<dbReference type="PANTHER" id="PTHR22802:SF456">
    <property type="entry name" value="FI01427P"/>
    <property type="match status" value="1"/>
</dbReference>
<dbReference type="SUPFAM" id="SSF56436">
    <property type="entry name" value="C-type lectin-like"/>
    <property type="match status" value="3"/>
</dbReference>